<name>A0AA86NQN2_9EUKA</name>
<evidence type="ECO:0000256" key="3">
    <source>
        <dbReference type="ARBA" id="ARBA00023274"/>
    </source>
</evidence>
<dbReference type="EMBL" id="CATOUU010000295">
    <property type="protein sequence ID" value="CAI9923759.1"/>
    <property type="molecule type" value="Genomic_DNA"/>
</dbReference>
<dbReference type="SMART" id="SM01413">
    <property type="entry name" value="Ribosomal_S19e"/>
    <property type="match status" value="1"/>
</dbReference>
<evidence type="ECO:0000313" key="4">
    <source>
        <dbReference type="EMBL" id="CAI9923759.1"/>
    </source>
</evidence>
<evidence type="ECO:0000313" key="8">
    <source>
        <dbReference type="EMBL" id="CAL6044003.1"/>
    </source>
</evidence>
<dbReference type="InterPro" id="IPR036390">
    <property type="entry name" value="WH_DNA-bd_sf"/>
</dbReference>
<keyword evidence="2 4" id="KW-0689">Ribosomal protein</keyword>
<dbReference type="EMBL" id="CATOUU010000654">
    <property type="protein sequence ID" value="CAI9938365.1"/>
    <property type="molecule type" value="Genomic_DNA"/>
</dbReference>
<dbReference type="EMBL" id="CATOUU010000772">
    <property type="protein sequence ID" value="CAI9947006.1"/>
    <property type="molecule type" value="Genomic_DNA"/>
</dbReference>
<organism evidence="4">
    <name type="scientific">Hexamita inflata</name>
    <dbReference type="NCBI Taxonomy" id="28002"/>
    <lineage>
        <taxon>Eukaryota</taxon>
        <taxon>Metamonada</taxon>
        <taxon>Diplomonadida</taxon>
        <taxon>Hexamitidae</taxon>
        <taxon>Hexamitinae</taxon>
        <taxon>Hexamita</taxon>
    </lineage>
</organism>
<comment type="caution">
    <text evidence="4">The sequence shown here is derived from an EMBL/GenBank/DDBJ whole genome shotgun (WGS) entry which is preliminary data.</text>
</comment>
<evidence type="ECO:0000313" key="7">
    <source>
        <dbReference type="EMBL" id="CAL5990672.1"/>
    </source>
</evidence>
<comment type="similarity">
    <text evidence="1">Belongs to the eukaryotic ribosomal protein eS19 family.</text>
</comment>
<dbReference type="GO" id="GO:0022627">
    <property type="term" value="C:cytosolic small ribosomal subunit"/>
    <property type="evidence" value="ECO:0007669"/>
    <property type="project" value="TreeGrafter"/>
</dbReference>
<keyword evidence="3" id="KW-0687">Ribonucleoprotein</keyword>
<dbReference type="Proteomes" id="UP001642409">
    <property type="component" value="Unassembled WGS sequence"/>
</dbReference>
<evidence type="ECO:0000313" key="6">
    <source>
        <dbReference type="EMBL" id="CAI9947006.1"/>
    </source>
</evidence>
<evidence type="ECO:0000313" key="5">
    <source>
        <dbReference type="EMBL" id="CAI9938365.1"/>
    </source>
</evidence>
<dbReference type="Pfam" id="PF01090">
    <property type="entry name" value="Ribosomal_S19e"/>
    <property type="match status" value="1"/>
</dbReference>
<sequence length="138" mass="15430">MPITVCDIPANKFIEQYAQQLKREGKIAQPAWSVFVKTGRAQQYSPENADWFYVRSAAIMRRLYCQGTNGMTDLRRMFGMAKDGTVVPRKFKLAGGAIITQICKQLKQQGLVEIVAGEGRKLTDKGKKALDAFASQLK</sequence>
<gene>
    <name evidence="4" type="ORF">HINF_LOCUS11404</name>
    <name evidence="7" type="ORF">HINF_LOCUS11504</name>
    <name evidence="5" type="ORF">HINF_LOCUS26010</name>
    <name evidence="6" type="ORF">HINF_LOCUS34651</name>
    <name evidence="8" type="ORF">HINF_LOCUS40347</name>
    <name evidence="9" type="ORF">HINF_LOCUS43696</name>
</gene>
<dbReference type="PANTHER" id="PTHR11710:SF0">
    <property type="entry name" value="40S RIBOSOMAL PROTEIN S19"/>
    <property type="match status" value="1"/>
</dbReference>
<protein>
    <submittedName>
        <fullName evidence="4">Ribosomal protein S19</fullName>
    </submittedName>
    <submittedName>
        <fullName evidence="7">Ribosomal_protein S19</fullName>
    </submittedName>
</protein>
<accession>A0AA86NQN2</accession>
<dbReference type="EMBL" id="CAXDID020000183">
    <property type="protein sequence ID" value="CAL6050041.1"/>
    <property type="molecule type" value="Genomic_DNA"/>
</dbReference>
<dbReference type="GO" id="GO:0003723">
    <property type="term" value="F:RNA binding"/>
    <property type="evidence" value="ECO:0007669"/>
    <property type="project" value="TreeGrafter"/>
</dbReference>
<evidence type="ECO:0000313" key="10">
    <source>
        <dbReference type="Proteomes" id="UP001642409"/>
    </source>
</evidence>
<dbReference type="InterPro" id="IPR036388">
    <property type="entry name" value="WH-like_DNA-bd_sf"/>
</dbReference>
<dbReference type="EMBL" id="CAXDID020000159">
    <property type="protein sequence ID" value="CAL6044003.1"/>
    <property type="molecule type" value="Genomic_DNA"/>
</dbReference>
<proteinExistence type="inferred from homology"/>
<keyword evidence="10" id="KW-1185">Reference proteome</keyword>
<dbReference type="InterPro" id="IPR001266">
    <property type="entry name" value="Ribosomal_eS19"/>
</dbReference>
<dbReference type="AlphaFoldDB" id="A0AA86NQN2"/>
<dbReference type="FunFam" id="1.10.10.10:FF:000118">
    <property type="entry name" value="40S ribosomal protein S19"/>
    <property type="match status" value="1"/>
</dbReference>
<dbReference type="PANTHER" id="PTHR11710">
    <property type="entry name" value="40S RIBOSOMAL PROTEIN S19"/>
    <property type="match status" value="1"/>
</dbReference>
<dbReference type="GO" id="GO:0006412">
    <property type="term" value="P:translation"/>
    <property type="evidence" value="ECO:0007669"/>
    <property type="project" value="InterPro"/>
</dbReference>
<dbReference type="Gene3D" id="1.10.10.10">
    <property type="entry name" value="Winged helix-like DNA-binding domain superfamily/Winged helix DNA-binding domain"/>
    <property type="match status" value="1"/>
</dbReference>
<dbReference type="EMBL" id="CAXDID020000025">
    <property type="protein sequence ID" value="CAL5990672.1"/>
    <property type="molecule type" value="Genomic_DNA"/>
</dbReference>
<dbReference type="SUPFAM" id="SSF46785">
    <property type="entry name" value="Winged helix' DNA-binding domain"/>
    <property type="match status" value="1"/>
</dbReference>
<reference evidence="7 10" key="2">
    <citation type="submission" date="2024-07" db="EMBL/GenBank/DDBJ databases">
        <authorList>
            <person name="Akdeniz Z."/>
        </authorList>
    </citation>
    <scope>NUCLEOTIDE SEQUENCE [LARGE SCALE GENOMIC DNA]</scope>
</reference>
<evidence type="ECO:0000313" key="9">
    <source>
        <dbReference type="EMBL" id="CAL6050041.1"/>
    </source>
</evidence>
<dbReference type="GO" id="GO:0003735">
    <property type="term" value="F:structural constituent of ribosome"/>
    <property type="evidence" value="ECO:0007669"/>
    <property type="project" value="InterPro"/>
</dbReference>
<reference evidence="4" key="1">
    <citation type="submission" date="2023-06" db="EMBL/GenBank/DDBJ databases">
        <authorList>
            <person name="Kurt Z."/>
        </authorList>
    </citation>
    <scope>NUCLEOTIDE SEQUENCE</scope>
</reference>
<dbReference type="GO" id="GO:0000028">
    <property type="term" value="P:ribosomal small subunit assembly"/>
    <property type="evidence" value="ECO:0007669"/>
    <property type="project" value="TreeGrafter"/>
</dbReference>
<evidence type="ECO:0000256" key="1">
    <source>
        <dbReference type="ARBA" id="ARBA00010014"/>
    </source>
</evidence>
<evidence type="ECO:0000256" key="2">
    <source>
        <dbReference type="ARBA" id="ARBA00022980"/>
    </source>
</evidence>